<dbReference type="RefSeq" id="WP_377859091.1">
    <property type="nucleotide sequence ID" value="NZ_JBHLZU010000026.1"/>
</dbReference>
<evidence type="ECO:0000313" key="4">
    <source>
        <dbReference type="Proteomes" id="UP001589693"/>
    </source>
</evidence>
<keyword evidence="1" id="KW-0472">Membrane</keyword>
<keyword evidence="1" id="KW-1133">Transmembrane helix</keyword>
<evidence type="ECO:0000313" key="3">
    <source>
        <dbReference type="EMBL" id="MFB9907977.1"/>
    </source>
</evidence>
<comment type="caution">
    <text evidence="3">The sequence shown here is derived from an EMBL/GenBank/DDBJ whole genome shotgun (WGS) entry which is preliminary data.</text>
</comment>
<proteinExistence type="predicted"/>
<feature type="transmembrane region" description="Helical" evidence="1">
    <location>
        <begin position="6"/>
        <end position="28"/>
    </location>
</feature>
<evidence type="ECO:0000259" key="2">
    <source>
        <dbReference type="Pfam" id="PF02698"/>
    </source>
</evidence>
<dbReference type="Gene3D" id="3.40.50.620">
    <property type="entry name" value="HUPs"/>
    <property type="match status" value="1"/>
</dbReference>
<feature type="transmembrane region" description="Helical" evidence="1">
    <location>
        <begin position="35"/>
        <end position="56"/>
    </location>
</feature>
<keyword evidence="4" id="KW-1185">Reference proteome</keyword>
<evidence type="ECO:0000256" key="1">
    <source>
        <dbReference type="SAM" id="Phobius"/>
    </source>
</evidence>
<dbReference type="Pfam" id="PF02698">
    <property type="entry name" value="DUF218"/>
    <property type="match status" value="1"/>
</dbReference>
<feature type="transmembrane region" description="Helical" evidence="1">
    <location>
        <begin position="99"/>
        <end position="122"/>
    </location>
</feature>
<reference evidence="3 4" key="1">
    <citation type="submission" date="2024-09" db="EMBL/GenBank/DDBJ databases">
        <authorList>
            <person name="Sun Q."/>
            <person name="Mori K."/>
        </authorList>
    </citation>
    <scope>NUCLEOTIDE SEQUENCE [LARGE SCALE GENOMIC DNA]</scope>
    <source>
        <strain evidence="3 4">TBRC 7907</strain>
    </source>
</reference>
<dbReference type="PANTHER" id="PTHR30336:SF18">
    <property type="entry name" value="MEMBRANE PROTEIN"/>
    <property type="match status" value="1"/>
</dbReference>
<feature type="transmembrane region" description="Helical" evidence="1">
    <location>
        <begin position="62"/>
        <end position="87"/>
    </location>
</feature>
<accession>A0ABV6A468</accession>
<name>A0ABV6A468_9PSEU</name>
<gene>
    <name evidence="3" type="ORF">ACFFQA_28930</name>
</gene>
<protein>
    <submittedName>
        <fullName evidence="3">YdcF family protein</fullName>
    </submittedName>
</protein>
<dbReference type="CDD" id="cd06259">
    <property type="entry name" value="YdcF-like"/>
    <property type="match status" value="1"/>
</dbReference>
<dbReference type="InterPro" id="IPR014729">
    <property type="entry name" value="Rossmann-like_a/b/a_fold"/>
</dbReference>
<feature type="domain" description="DUF218" evidence="2">
    <location>
        <begin position="167"/>
        <end position="308"/>
    </location>
</feature>
<dbReference type="EMBL" id="JBHLZU010000026">
    <property type="protein sequence ID" value="MFB9907977.1"/>
    <property type="molecule type" value="Genomic_DNA"/>
</dbReference>
<organism evidence="3 4">
    <name type="scientific">Allokutzneria oryzae</name>
    <dbReference type="NCBI Taxonomy" id="1378989"/>
    <lineage>
        <taxon>Bacteria</taxon>
        <taxon>Bacillati</taxon>
        <taxon>Actinomycetota</taxon>
        <taxon>Actinomycetes</taxon>
        <taxon>Pseudonocardiales</taxon>
        <taxon>Pseudonocardiaceae</taxon>
        <taxon>Allokutzneria</taxon>
    </lineage>
</organism>
<feature type="transmembrane region" description="Helical" evidence="1">
    <location>
        <begin position="128"/>
        <end position="153"/>
    </location>
</feature>
<sequence>MDKYDGLATFLYVASGVWFVAFAVGVVIDRRRLRNGVYLVIALGFLGVSALLKLSIASPETAGALVVPLLLVSPVLTFGLAVFLILNGMLVLRREGWRLANLLSLLLGMGILGFMGFAAFAVTVHAPVVRAAIGAVAGVLCYFAFVFGCFLLYSVLYARIGHRGGADFVVVLGAGLNGDEVPAQLAGRLDRAREVADSLAVPTIIVSGGQGPGAERSEARAMADYLVEKGVPEDRILLEEESRTTLQNLRFSREIMVARKPDYRCVVVTSNYHVLRAAVFTRRAGVTGHVVGAPIAAYFWPSAFLREFVAILVDNKVKNGALCVLFALLGALALKN</sequence>
<dbReference type="PANTHER" id="PTHR30336">
    <property type="entry name" value="INNER MEMBRANE PROTEIN, PROBABLE PERMEASE"/>
    <property type="match status" value="1"/>
</dbReference>
<dbReference type="Proteomes" id="UP001589693">
    <property type="component" value="Unassembled WGS sequence"/>
</dbReference>
<dbReference type="InterPro" id="IPR051599">
    <property type="entry name" value="Cell_Envelope_Assoc"/>
</dbReference>
<dbReference type="InterPro" id="IPR003848">
    <property type="entry name" value="DUF218"/>
</dbReference>
<keyword evidence="1" id="KW-0812">Transmembrane</keyword>